<feature type="non-terminal residue" evidence="2">
    <location>
        <position position="1"/>
    </location>
</feature>
<name>A0ABQ9UJI5_SAGOE</name>
<accession>A0ABQ9UJI5</accession>
<reference evidence="2 3" key="1">
    <citation type="submission" date="2023-05" db="EMBL/GenBank/DDBJ databases">
        <title>B98-5 Cell Line De Novo Hybrid Assembly: An Optical Mapping Approach.</title>
        <authorList>
            <person name="Kananen K."/>
            <person name="Auerbach J.A."/>
            <person name="Kautto E."/>
            <person name="Blachly J.S."/>
        </authorList>
    </citation>
    <scope>NUCLEOTIDE SEQUENCE [LARGE SCALE GENOMIC DNA]</scope>
    <source>
        <strain evidence="2">B95-8</strain>
        <tissue evidence="2">Cell line</tissue>
    </source>
</reference>
<keyword evidence="3" id="KW-1185">Reference proteome</keyword>
<evidence type="ECO:0000313" key="3">
    <source>
        <dbReference type="Proteomes" id="UP001266305"/>
    </source>
</evidence>
<gene>
    <name evidence="2" type="ORF">P7K49_022682</name>
</gene>
<sequence length="119" mass="12946">DASEAPAPQPLGEELLFLNPTGFCCSLQQKGALEQRWHPPASFLWQEVPPFPRGHCLWPRKPPQLSGSGGPSKGPSSSAPQMPAPWTQQGVLPLVLSVVLKWPPVLGLSWVYQSQEGWG</sequence>
<evidence type="ECO:0000256" key="1">
    <source>
        <dbReference type="SAM" id="MobiDB-lite"/>
    </source>
</evidence>
<feature type="region of interest" description="Disordered" evidence="1">
    <location>
        <begin position="57"/>
        <end position="85"/>
    </location>
</feature>
<dbReference type="Proteomes" id="UP001266305">
    <property type="component" value="Unassembled WGS sequence"/>
</dbReference>
<protein>
    <submittedName>
        <fullName evidence="2">Uncharacterized protein</fullName>
    </submittedName>
</protein>
<proteinExistence type="predicted"/>
<dbReference type="EMBL" id="JASSZA010000011">
    <property type="protein sequence ID" value="KAK2097231.1"/>
    <property type="molecule type" value="Genomic_DNA"/>
</dbReference>
<comment type="caution">
    <text evidence="2">The sequence shown here is derived from an EMBL/GenBank/DDBJ whole genome shotgun (WGS) entry which is preliminary data.</text>
</comment>
<evidence type="ECO:0000313" key="2">
    <source>
        <dbReference type="EMBL" id="KAK2097231.1"/>
    </source>
</evidence>
<organism evidence="2 3">
    <name type="scientific">Saguinus oedipus</name>
    <name type="common">Cotton-top tamarin</name>
    <name type="synonym">Oedipomidas oedipus</name>
    <dbReference type="NCBI Taxonomy" id="9490"/>
    <lineage>
        <taxon>Eukaryota</taxon>
        <taxon>Metazoa</taxon>
        <taxon>Chordata</taxon>
        <taxon>Craniata</taxon>
        <taxon>Vertebrata</taxon>
        <taxon>Euteleostomi</taxon>
        <taxon>Mammalia</taxon>
        <taxon>Eutheria</taxon>
        <taxon>Euarchontoglires</taxon>
        <taxon>Primates</taxon>
        <taxon>Haplorrhini</taxon>
        <taxon>Platyrrhini</taxon>
        <taxon>Cebidae</taxon>
        <taxon>Callitrichinae</taxon>
        <taxon>Saguinus</taxon>
    </lineage>
</organism>